<gene>
    <name evidence="2" type="ORF">FWILDA_LOCUS2593</name>
</gene>
<dbReference type="OrthoDB" id="2442075at2759"/>
<comment type="caution">
    <text evidence="2">The sequence shown here is derived from an EMBL/GenBank/DDBJ whole genome shotgun (WGS) entry which is preliminary data.</text>
</comment>
<name>A0A9W4SGQ8_9GLOM</name>
<feature type="domain" description="MCM3-like winged helix" evidence="1">
    <location>
        <begin position="40"/>
        <end position="114"/>
    </location>
</feature>
<evidence type="ECO:0000313" key="2">
    <source>
        <dbReference type="EMBL" id="CAI2166475.1"/>
    </source>
</evidence>
<dbReference type="EMBL" id="CAMKVN010000308">
    <property type="protein sequence ID" value="CAI2166475.1"/>
    <property type="molecule type" value="Genomic_DNA"/>
</dbReference>
<dbReference type="AlphaFoldDB" id="A0A9W4SGQ8"/>
<dbReference type="Pfam" id="PF23191">
    <property type="entry name" value="WHD_MCM3_C"/>
    <property type="match status" value="1"/>
</dbReference>
<organism evidence="2 3">
    <name type="scientific">Funneliformis geosporum</name>
    <dbReference type="NCBI Taxonomy" id="1117311"/>
    <lineage>
        <taxon>Eukaryota</taxon>
        <taxon>Fungi</taxon>
        <taxon>Fungi incertae sedis</taxon>
        <taxon>Mucoromycota</taxon>
        <taxon>Glomeromycotina</taxon>
        <taxon>Glomeromycetes</taxon>
        <taxon>Glomerales</taxon>
        <taxon>Glomeraceae</taxon>
        <taxon>Funneliformis</taxon>
    </lineage>
</organism>
<dbReference type="Proteomes" id="UP001153678">
    <property type="component" value="Unassembled WGS sequence"/>
</dbReference>
<evidence type="ECO:0000259" key="1">
    <source>
        <dbReference type="Pfam" id="PF23191"/>
    </source>
</evidence>
<dbReference type="InterPro" id="IPR056575">
    <property type="entry name" value="WH_MCM3_C"/>
</dbReference>
<accession>A0A9W4SGQ8</accession>
<reference evidence="2" key="1">
    <citation type="submission" date="2022-08" db="EMBL/GenBank/DDBJ databases">
        <authorList>
            <person name="Kallberg Y."/>
            <person name="Tangrot J."/>
            <person name="Rosling A."/>
        </authorList>
    </citation>
    <scope>NUCLEOTIDE SEQUENCE</scope>
    <source>
        <strain evidence="2">Wild A</strain>
    </source>
</reference>
<keyword evidence="3" id="KW-1185">Reference proteome</keyword>
<sequence>MVESPTQVTEDFMDTDETRQQSFVELDFDTLVIEDNREIITSERMTLFQEHLNRITSIPPYENSISFDVLIQEINNNLPENQAYTSEEVNAALKKMQDRNKLMISNEDNMVYLI</sequence>
<protein>
    <submittedName>
        <fullName evidence="2">8492_t:CDS:1</fullName>
    </submittedName>
</protein>
<evidence type="ECO:0000313" key="3">
    <source>
        <dbReference type="Proteomes" id="UP001153678"/>
    </source>
</evidence>
<proteinExistence type="predicted"/>